<keyword evidence="9 13" id="KW-0249">Electron transport</keyword>
<feature type="transmembrane region" description="Helical" evidence="13">
    <location>
        <begin position="101"/>
        <end position="126"/>
    </location>
</feature>
<organism evidence="14 15">
    <name type="scientific">Marseilla massiliensis</name>
    <dbReference type="NCBI Taxonomy" id="1841864"/>
    <lineage>
        <taxon>Bacteria</taxon>
        <taxon>Pseudomonadati</taxon>
        <taxon>Bacteroidota</taxon>
        <taxon>Bacteroidia</taxon>
        <taxon>Bacteroidales</taxon>
        <taxon>Prevotellaceae</taxon>
        <taxon>Marseilla</taxon>
    </lineage>
</organism>
<feature type="transmembrane region" description="Helical" evidence="13">
    <location>
        <begin position="138"/>
        <end position="159"/>
    </location>
</feature>
<feature type="transmembrane region" description="Helical" evidence="13">
    <location>
        <begin position="411"/>
        <end position="433"/>
    </location>
</feature>
<dbReference type="PANTHER" id="PTHR30365">
    <property type="entry name" value="CYTOCHROME D UBIQUINOL OXIDASE"/>
    <property type="match status" value="1"/>
</dbReference>
<keyword evidence="15" id="KW-1185">Reference proteome</keyword>
<dbReference type="GO" id="GO:0019646">
    <property type="term" value="P:aerobic electron transport chain"/>
    <property type="evidence" value="ECO:0007669"/>
    <property type="project" value="InterPro"/>
</dbReference>
<dbReference type="Pfam" id="PF01654">
    <property type="entry name" value="Cyt_bd_oxida_I"/>
    <property type="match status" value="1"/>
</dbReference>
<dbReference type="PANTHER" id="PTHR30365:SF0">
    <property type="entry name" value="CYTOCHROME BD-I UBIQUINOL OXIDASE SUBUNIT 1"/>
    <property type="match status" value="1"/>
</dbReference>
<dbReference type="InterPro" id="IPR002585">
    <property type="entry name" value="Cyt-d_ubiquinol_oxidase_su_1"/>
</dbReference>
<dbReference type="GO" id="GO:0016682">
    <property type="term" value="F:oxidoreductase activity, acting on diphenols and related substances as donors, oxygen as acceptor"/>
    <property type="evidence" value="ECO:0007669"/>
    <property type="project" value="TreeGrafter"/>
</dbReference>
<dbReference type="PIRSF" id="PIRSF006446">
    <property type="entry name" value="Cyt_quinol_oxidase_1"/>
    <property type="match status" value="1"/>
</dbReference>
<evidence type="ECO:0000256" key="6">
    <source>
        <dbReference type="ARBA" id="ARBA00022617"/>
    </source>
</evidence>
<keyword evidence="4 13" id="KW-1003">Cell membrane</keyword>
<reference evidence="14" key="2">
    <citation type="journal article" date="2021" name="Sci. Rep.">
        <title>The distribution of antibiotic resistance genes in chicken gut microbiota commensals.</title>
        <authorList>
            <person name="Juricova H."/>
            <person name="Matiasovicova J."/>
            <person name="Kubasova T."/>
            <person name="Cejkova D."/>
            <person name="Rychlik I."/>
        </authorList>
    </citation>
    <scope>NUCLEOTIDE SEQUENCE</scope>
    <source>
        <strain evidence="14">An824</strain>
    </source>
</reference>
<reference evidence="14" key="1">
    <citation type="submission" date="2020-08" db="EMBL/GenBank/DDBJ databases">
        <authorList>
            <person name="Cejkova D."/>
            <person name="Kubasova T."/>
            <person name="Jahodarova E."/>
            <person name="Rychlik I."/>
        </authorList>
    </citation>
    <scope>NUCLEOTIDE SEQUENCE</scope>
    <source>
        <strain evidence="14">An824</strain>
    </source>
</reference>
<evidence type="ECO:0000256" key="8">
    <source>
        <dbReference type="ARBA" id="ARBA00022723"/>
    </source>
</evidence>
<dbReference type="EMBL" id="JACJJG010000011">
    <property type="protein sequence ID" value="MBM6673028.1"/>
    <property type="molecule type" value="Genomic_DNA"/>
</dbReference>
<dbReference type="RefSeq" id="WP_205103601.1">
    <property type="nucleotide sequence ID" value="NZ_JACJJG010000011.1"/>
</dbReference>
<evidence type="ECO:0000313" key="14">
    <source>
        <dbReference type="EMBL" id="MBM6673028.1"/>
    </source>
</evidence>
<evidence type="ECO:0000256" key="7">
    <source>
        <dbReference type="ARBA" id="ARBA00022692"/>
    </source>
</evidence>
<name>A0A938WRS6_9BACT</name>
<evidence type="ECO:0000256" key="10">
    <source>
        <dbReference type="ARBA" id="ARBA00022989"/>
    </source>
</evidence>
<evidence type="ECO:0000313" key="15">
    <source>
        <dbReference type="Proteomes" id="UP000706891"/>
    </source>
</evidence>
<accession>A0A938WRS6</accession>
<sequence length="530" mass="58608">MYDLLLSMSAGTVDWSRAQFALTAIYHWLFVPLTLGLALIMGIMETCYYRTGKTFWKDAARFWQKLFGINFAMGVATGIILEFEFGTNWSNYSWLVGDIFGAPLAVEGIVAFFLEATFVGVMFFGWNKVSRGFHLASTWLTGLGATISAWWILVANAWMQYPVGQAFNPDTMRNEMTSFAEVALSPFAVDKFFHTVISAWVIGAIFTVAVSCYLMFRKHGDAARAGLDRKLAVQSVKIASIVGLVASLLAVHTGDSSAYMVAKAQPMKLAAMEALYDGGKGEGLTLVALVNPFEQPDYASGEEPAMRIAIPNMLSFLATRDLNGYVPGVNDIIKGGYTQPDGSTAMSLDEKMQRGRQAIASLADYREAKKAGNEAVAAQHRKVLDENMKYFGYGYIDNAEQTVPYIPLCFWAFRVMVGLGMLFLLFFAVALFLSYKKDITRMRWFHVAGMALLPLGYIASEAGWLVAEFGRQPWTIQDMLPTWAAVSDVGAGSVMLTFFIFLVLFTVLLAVEINIMCKAIKHGPEYSTEK</sequence>
<dbReference type="GO" id="GO:0005886">
    <property type="term" value="C:plasma membrane"/>
    <property type="evidence" value="ECO:0007669"/>
    <property type="project" value="UniProtKB-SubCell"/>
</dbReference>
<comment type="caution">
    <text evidence="14">The sequence shown here is derived from an EMBL/GenBank/DDBJ whole genome shotgun (WGS) entry which is preliminary data.</text>
</comment>
<comment type="subcellular location">
    <subcellularLocation>
        <location evidence="1">Cell inner membrane</location>
        <topology evidence="1">Multi-pass membrane protein</topology>
    </subcellularLocation>
</comment>
<evidence type="ECO:0000256" key="3">
    <source>
        <dbReference type="ARBA" id="ARBA00022448"/>
    </source>
</evidence>
<dbReference type="GO" id="GO:0009055">
    <property type="term" value="F:electron transfer activity"/>
    <property type="evidence" value="ECO:0007669"/>
    <property type="project" value="UniProtKB-UniRule"/>
</dbReference>
<gene>
    <name evidence="14" type="ORF">H6A34_03955</name>
</gene>
<evidence type="ECO:0000256" key="4">
    <source>
        <dbReference type="ARBA" id="ARBA00022475"/>
    </source>
</evidence>
<feature type="transmembrane region" description="Helical" evidence="13">
    <location>
        <begin position="192"/>
        <end position="216"/>
    </location>
</feature>
<feature type="transmembrane region" description="Helical" evidence="13">
    <location>
        <begin position="62"/>
        <end position="81"/>
    </location>
</feature>
<feature type="transmembrane region" description="Helical" evidence="13">
    <location>
        <begin position="236"/>
        <end position="254"/>
    </location>
</feature>
<keyword evidence="5" id="KW-0997">Cell inner membrane</keyword>
<evidence type="ECO:0000256" key="12">
    <source>
        <dbReference type="ARBA" id="ARBA00023136"/>
    </source>
</evidence>
<keyword evidence="8 13" id="KW-0479">Metal-binding</keyword>
<feature type="transmembrane region" description="Helical" evidence="13">
    <location>
        <begin position="489"/>
        <end position="511"/>
    </location>
</feature>
<dbReference type="GO" id="GO:0020037">
    <property type="term" value="F:heme binding"/>
    <property type="evidence" value="ECO:0007669"/>
    <property type="project" value="TreeGrafter"/>
</dbReference>
<proteinExistence type="inferred from homology"/>
<keyword evidence="11 13" id="KW-0408">Iron</keyword>
<dbReference type="GO" id="GO:0046872">
    <property type="term" value="F:metal ion binding"/>
    <property type="evidence" value="ECO:0007669"/>
    <property type="project" value="UniProtKB-UniRule"/>
</dbReference>
<protein>
    <submittedName>
        <fullName evidence="14">Cytochrome ubiquinol oxidase subunit I</fullName>
    </submittedName>
</protein>
<evidence type="ECO:0000256" key="2">
    <source>
        <dbReference type="ARBA" id="ARBA00009819"/>
    </source>
</evidence>
<keyword evidence="3 13" id="KW-0813">Transport</keyword>
<keyword evidence="7 13" id="KW-0812">Transmembrane</keyword>
<keyword evidence="12 13" id="KW-0472">Membrane</keyword>
<dbReference type="Proteomes" id="UP000706891">
    <property type="component" value="Unassembled WGS sequence"/>
</dbReference>
<evidence type="ECO:0000256" key="1">
    <source>
        <dbReference type="ARBA" id="ARBA00004429"/>
    </source>
</evidence>
<evidence type="ECO:0000256" key="13">
    <source>
        <dbReference type="PIRNR" id="PIRNR006446"/>
    </source>
</evidence>
<feature type="transmembrane region" description="Helical" evidence="13">
    <location>
        <begin position="445"/>
        <end position="467"/>
    </location>
</feature>
<evidence type="ECO:0000256" key="9">
    <source>
        <dbReference type="ARBA" id="ARBA00022982"/>
    </source>
</evidence>
<keyword evidence="10 13" id="KW-1133">Transmembrane helix</keyword>
<evidence type="ECO:0000256" key="11">
    <source>
        <dbReference type="ARBA" id="ARBA00023004"/>
    </source>
</evidence>
<comment type="similarity">
    <text evidence="2 13">Belongs to the cytochrome ubiquinol oxidase subunit 1 family.</text>
</comment>
<keyword evidence="6 13" id="KW-0349">Heme</keyword>
<evidence type="ECO:0000256" key="5">
    <source>
        <dbReference type="ARBA" id="ARBA00022519"/>
    </source>
</evidence>
<dbReference type="AlphaFoldDB" id="A0A938WRS6"/>
<dbReference type="GO" id="GO:0070069">
    <property type="term" value="C:cytochrome complex"/>
    <property type="evidence" value="ECO:0007669"/>
    <property type="project" value="UniProtKB-UniRule"/>
</dbReference>
<feature type="transmembrane region" description="Helical" evidence="13">
    <location>
        <begin position="20"/>
        <end position="41"/>
    </location>
</feature>